<evidence type="ECO:0000256" key="1">
    <source>
        <dbReference type="ARBA" id="ARBA00004167"/>
    </source>
</evidence>
<gene>
    <name evidence="8" type="ORF">HJG44_20800</name>
</gene>
<proteinExistence type="inferred from homology"/>
<comment type="caution">
    <text evidence="8">The sequence shown here is derived from an EMBL/GenBank/DDBJ whole genome shotgun (WGS) entry which is preliminary data.</text>
</comment>
<dbReference type="RefSeq" id="WP_171220249.1">
    <property type="nucleotide sequence ID" value="NZ_JABEPP010000006.1"/>
</dbReference>
<dbReference type="Pfam" id="PF07886">
    <property type="entry name" value="BA14K"/>
    <property type="match status" value="1"/>
</dbReference>
<name>A0A849ILG9_9HYPH</name>
<evidence type="ECO:0000313" key="9">
    <source>
        <dbReference type="Proteomes" id="UP000564885"/>
    </source>
</evidence>
<dbReference type="AlphaFoldDB" id="A0A849ILG9"/>
<evidence type="ECO:0000256" key="2">
    <source>
        <dbReference type="ARBA" id="ARBA00010270"/>
    </source>
</evidence>
<evidence type="ECO:0000256" key="7">
    <source>
        <dbReference type="SAM" id="SignalP"/>
    </source>
</evidence>
<sequence>MRQIFTTALAAAALGTAGLLSGAATNAASAAPITAERLDAAGVKVEYTQYRRGWRGRGYHGPRYGYRGGYYRRGYGAAPLIGGLAAGALIGGAIASQAAPAPGYYAAPPDDDAVAYCMQRFKSYDPASGTYLGYDGQRHPCP</sequence>
<evidence type="ECO:0000256" key="5">
    <source>
        <dbReference type="ARBA" id="ARBA00022734"/>
    </source>
</evidence>
<reference evidence="8 9" key="1">
    <citation type="submission" date="2020-04" db="EMBL/GenBank/DDBJ databases">
        <title>Enterovirga sp. isolate from soil.</title>
        <authorList>
            <person name="Chea S."/>
            <person name="Kim D.-U."/>
        </authorList>
    </citation>
    <scope>NUCLEOTIDE SEQUENCE [LARGE SCALE GENOMIC DNA]</scope>
    <source>
        <strain evidence="8 9">DB1703</strain>
    </source>
</reference>
<accession>A0A849ILG9</accession>
<dbReference type="EMBL" id="JABEPP010000006">
    <property type="protein sequence ID" value="NNM74803.1"/>
    <property type="molecule type" value="Genomic_DNA"/>
</dbReference>
<evidence type="ECO:0000313" key="8">
    <source>
        <dbReference type="EMBL" id="NNM74803.1"/>
    </source>
</evidence>
<comment type="subcellular location">
    <subcellularLocation>
        <location evidence="1">Membrane</location>
        <topology evidence="1">Single-pass membrane protein</topology>
    </subcellularLocation>
</comment>
<comment type="function">
    <text evidence="6">Has immunoglobulin-binding and hemagglutination properties, and can bind to mannose. Essential for virulence. May be involved in LPS biosynthesis or polysaccharide transport.</text>
</comment>
<evidence type="ECO:0000256" key="3">
    <source>
        <dbReference type="ARBA" id="ARBA00020552"/>
    </source>
</evidence>
<dbReference type="GO" id="GO:0016020">
    <property type="term" value="C:membrane"/>
    <property type="evidence" value="ECO:0007669"/>
    <property type="project" value="UniProtKB-SubCell"/>
</dbReference>
<comment type="similarity">
    <text evidence="2">Belongs to the BA14k family.</text>
</comment>
<protein>
    <recommendedName>
        <fullName evidence="3">Lectin-like protein BA14k</fullName>
    </recommendedName>
</protein>
<dbReference type="GO" id="GO:0030246">
    <property type="term" value="F:carbohydrate binding"/>
    <property type="evidence" value="ECO:0007669"/>
    <property type="project" value="UniProtKB-KW"/>
</dbReference>
<dbReference type="Proteomes" id="UP000564885">
    <property type="component" value="Unassembled WGS sequence"/>
</dbReference>
<feature type="chain" id="PRO_5033061304" description="Lectin-like protein BA14k" evidence="7">
    <location>
        <begin position="31"/>
        <end position="142"/>
    </location>
</feature>
<evidence type="ECO:0000256" key="6">
    <source>
        <dbReference type="ARBA" id="ARBA00025321"/>
    </source>
</evidence>
<dbReference type="InterPro" id="IPR012413">
    <property type="entry name" value="BA14K"/>
</dbReference>
<organism evidence="8 9">
    <name type="scientific">Enterovirga aerilata</name>
    <dbReference type="NCBI Taxonomy" id="2730920"/>
    <lineage>
        <taxon>Bacteria</taxon>
        <taxon>Pseudomonadati</taxon>
        <taxon>Pseudomonadota</taxon>
        <taxon>Alphaproteobacteria</taxon>
        <taxon>Hyphomicrobiales</taxon>
        <taxon>Methylobacteriaceae</taxon>
        <taxon>Enterovirga</taxon>
    </lineage>
</organism>
<evidence type="ECO:0000256" key="4">
    <source>
        <dbReference type="ARBA" id="ARBA00022475"/>
    </source>
</evidence>
<keyword evidence="9" id="KW-1185">Reference proteome</keyword>
<keyword evidence="4" id="KW-1003">Cell membrane</keyword>
<feature type="signal peptide" evidence="7">
    <location>
        <begin position="1"/>
        <end position="30"/>
    </location>
</feature>
<keyword evidence="4" id="KW-0472">Membrane</keyword>
<keyword evidence="7" id="KW-0732">Signal</keyword>
<keyword evidence="5" id="KW-0430">Lectin</keyword>